<dbReference type="InterPro" id="IPR000871">
    <property type="entry name" value="Beta-lactam_class-A"/>
</dbReference>
<accession>A0ABP4TRG3</accession>
<name>A0ABP4TRG3_9ACTN</name>
<evidence type="ECO:0000313" key="3">
    <source>
        <dbReference type="Proteomes" id="UP001500618"/>
    </source>
</evidence>
<keyword evidence="3" id="KW-1185">Reference proteome</keyword>
<comment type="caution">
    <text evidence="2">The sequence shown here is derived from an EMBL/GenBank/DDBJ whole genome shotgun (WGS) entry which is preliminary data.</text>
</comment>
<dbReference type="InterPro" id="IPR045155">
    <property type="entry name" value="Beta-lactam_cat"/>
</dbReference>
<protein>
    <submittedName>
        <fullName evidence="2">Serine hydrolase</fullName>
    </submittedName>
</protein>
<dbReference type="SUPFAM" id="SSF56601">
    <property type="entry name" value="beta-lactamase/transpeptidase-like"/>
    <property type="match status" value="1"/>
</dbReference>
<dbReference type="Pfam" id="PF13354">
    <property type="entry name" value="Beta-lactamase2"/>
    <property type="match status" value="1"/>
</dbReference>
<dbReference type="Gene3D" id="3.40.710.10">
    <property type="entry name" value="DD-peptidase/beta-lactamase superfamily"/>
    <property type="match status" value="1"/>
</dbReference>
<keyword evidence="2" id="KW-0378">Hydrolase</keyword>
<dbReference type="EMBL" id="BAAANY010000019">
    <property type="protein sequence ID" value="GAA1692029.1"/>
    <property type="molecule type" value="Genomic_DNA"/>
</dbReference>
<dbReference type="GO" id="GO:0016787">
    <property type="term" value="F:hydrolase activity"/>
    <property type="evidence" value="ECO:0007669"/>
    <property type="project" value="UniProtKB-KW"/>
</dbReference>
<evidence type="ECO:0000259" key="1">
    <source>
        <dbReference type="Pfam" id="PF13354"/>
    </source>
</evidence>
<reference evidence="3" key="1">
    <citation type="journal article" date="2019" name="Int. J. Syst. Evol. Microbiol.">
        <title>The Global Catalogue of Microorganisms (GCM) 10K type strain sequencing project: providing services to taxonomists for standard genome sequencing and annotation.</title>
        <authorList>
            <consortium name="The Broad Institute Genomics Platform"/>
            <consortium name="The Broad Institute Genome Sequencing Center for Infectious Disease"/>
            <person name="Wu L."/>
            <person name="Ma J."/>
        </authorList>
    </citation>
    <scope>NUCLEOTIDE SEQUENCE [LARGE SCALE GENOMIC DNA]</scope>
    <source>
        <strain evidence="3">JCM 14718</strain>
    </source>
</reference>
<dbReference type="Proteomes" id="UP001500618">
    <property type="component" value="Unassembled WGS sequence"/>
</dbReference>
<dbReference type="PANTHER" id="PTHR35333">
    <property type="entry name" value="BETA-LACTAMASE"/>
    <property type="match status" value="1"/>
</dbReference>
<evidence type="ECO:0000313" key="2">
    <source>
        <dbReference type="EMBL" id="GAA1692029.1"/>
    </source>
</evidence>
<organism evidence="2 3">
    <name type="scientific">Fodinicola feengrottensis</name>
    <dbReference type="NCBI Taxonomy" id="435914"/>
    <lineage>
        <taxon>Bacteria</taxon>
        <taxon>Bacillati</taxon>
        <taxon>Actinomycetota</taxon>
        <taxon>Actinomycetes</taxon>
        <taxon>Mycobacteriales</taxon>
        <taxon>Fodinicola</taxon>
    </lineage>
</organism>
<dbReference type="PANTHER" id="PTHR35333:SF3">
    <property type="entry name" value="BETA-LACTAMASE-TYPE TRANSPEPTIDASE FOLD CONTAINING PROTEIN"/>
    <property type="match status" value="1"/>
</dbReference>
<sequence>MAKTPVALEVFRQISGGKLDPTERVRLSPTSNTAGPTGFSNFADDVEVSVRDLARMMMVISDNAATDVLIDKVGLDSIHATLTSLGLTRTIIPTTLRDMLDSVGTDAGFADWKELVNASADPHVDELVSRSRAMRPATAMRTTASEAATLVSLIWRDEAGPPQACAQVRQLMATQLTRHRLAMGFPRPVRVSAKSGGLLGVVRNEAGVIQFPDGSRYAAAVFTRALTHPANDSHINTAIGLAAANAVATLRT</sequence>
<dbReference type="InterPro" id="IPR012338">
    <property type="entry name" value="Beta-lactam/transpept-like"/>
</dbReference>
<proteinExistence type="predicted"/>
<feature type="domain" description="Beta-lactamase class A catalytic" evidence="1">
    <location>
        <begin position="2"/>
        <end position="223"/>
    </location>
</feature>
<gene>
    <name evidence="2" type="ORF">GCM10009765_46760</name>
</gene>